<dbReference type="OrthoDB" id="418793at2759"/>
<evidence type="ECO:0000313" key="1">
    <source>
        <dbReference type="EMBL" id="CAE7753991.1"/>
    </source>
</evidence>
<dbReference type="Proteomes" id="UP000649617">
    <property type="component" value="Unassembled WGS sequence"/>
</dbReference>
<accession>A0A812Y0I6</accession>
<sequence length="292" mass="32444">MTQDLDDWRTVHGSLADTAQNQLWLDVFEAAYDINDCRQALLSVPAFLGHFLIRDFDYEGFQQVLSEEDDLERSLDADMQAVASLMLRLVLTIAKTHGLPLEDWQEANAACGKAVRSLPACYRLQRQLPGALNDARALRWLEAEDGPGSSLNPWNTDEGRELFEDRHQVLWSDVKALLAKDGCALGSFSGPLLVLELVHLPALSIAHLQVLHACAALSQGDVVLWEVDAGIGSLLQEGFVIHGQWRQLESEFCFLSAFDWICPDWARGLSEQELTDEGHTQHVDLGAPESLS</sequence>
<reference evidence="1" key="1">
    <citation type="submission" date="2021-02" db="EMBL/GenBank/DDBJ databases">
        <authorList>
            <person name="Dougan E. K."/>
            <person name="Rhodes N."/>
            <person name="Thang M."/>
            <person name="Chan C."/>
        </authorList>
    </citation>
    <scope>NUCLEOTIDE SEQUENCE</scope>
</reference>
<dbReference type="EMBL" id="CAJNIZ010046682">
    <property type="protein sequence ID" value="CAE7753991.1"/>
    <property type="molecule type" value="Genomic_DNA"/>
</dbReference>
<comment type="caution">
    <text evidence="1">The sequence shown here is derived from an EMBL/GenBank/DDBJ whole genome shotgun (WGS) entry which is preliminary data.</text>
</comment>
<dbReference type="AlphaFoldDB" id="A0A812Y0I6"/>
<evidence type="ECO:0000313" key="2">
    <source>
        <dbReference type="Proteomes" id="UP000649617"/>
    </source>
</evidence>
<protein>
    <submittedName>
        <fullName evidence="1">ClcC protein</fullName>
    </submittedName>
</protein>
<organism evidence="1 2">
    <name type="scientific">Symbiodinium pilosum</name>
    <name type="common">Dinoflagellate</name>
    <dbReference type="NCBI Taxonomy" id="2952"/>
    <lineage>
        <taxon>Eukaryota</taxon>
        <taxon>Sar</taxon>
        <taxon>Alveolata</taxon>
        <taxon>Dinophyceae</taxon>
        <taxon>Suessiales</taxon>
        <taxon>Symbiodiniaceae</taxon>
        <taxon>Symbiodinium</taxon>
    </lineage>
</organism>
<keyword evidence="2" id="KW-1185">Reference proteome</keyword>
<name>A0A812Y0I6_SYMPI</name>
<gene>
    <name evidence="1" type="primary">clcC</name>
    <name evidence="1" type="ORF">SPIL2461_LOCUS21869</name>
</gene>
<proteinExistence type="predicted"/>